<organism evidence="2 3">
    <name type="scientific">Achromobacter seleniivolatilans</name>
    <dbReference type="NCBI Taxonomy" id="3047478"/>
    <lineage>
        <taxon>Bacteria</taxon>
        <taxon>Pseudomonadati</taxon>
        <taxon>Pseudomonadota</taxon>
        <taxon>Betaproteobacteria</taxon>
        <taxon>Burkholderiales</taxon>
        <taxon>Alcaligenaceae</taxon>
        <taxon>Achromobacter</taxon>
    </lineage>
</organism>
<feature type="region of interest" description="Disordered" evidence="1">
    <location>
        <begin position="162"/>
        <end position="196"/>
    </location>
</feature>
<dbReference type="InterPro" id="IPR014972">
    <property type="entry name" value="Phage_Mu_Gp37"/>
</dbReference>
<proteinExistence type="predicted"/>
<evidence type="ECO:0000256" key="1">
    <source>
        <dbReference type="SAM" id="MobiDB-lite"/>
    </source>
</evidence>
<dbReference type="Pfam" id="PF08873">
    <property type="entry name" value="Phage_Mu_Gp37"/>
    <property type="match status" value="1"/>
</dbReference>
<sequence length="227" mass="24863">MFRATPIGSIQAAMIERLQIGLGKMVKSVESYGGELDDELATVVRRFPAAWVSFLGVQATKGMNTARTKNLARGRFTVMVGQRSVRSEDAPRKGSRDQVGTDQLIYAVRRLLAGQDFGLDDVGQMKPGAVRPLFNGRAKADACAIFAVEFDVEWVEHVLSNGRWPSPDPGQIGDPDATDPDLIFSDEGGKTDEPYPWLTGIQLDYRLATRSDTDPPNATDVVTFNED</sequence>
<protein>
    <submittedName>
        <fullName evidence="2">DUF1834 family protein</fullName>
    </submittedName>
</protein>
<gene>
    <name evidence="2" type="ORF">RAS12_12190</name>
</gene>
<evidence type="ECO:0000313" key="2">
    <source>
        <dbReference type="EMBL" id="WMD23098.1"/>
    </source>
</evidence>
<reference evidence="2 3" key="1">
    <citation type="submission" date="2023-08" db="EMBL/GenBank/DDBJ databases">
        <title>Achromobacter seleniivolatilans sp. nov., isolated from seleniferous soil.</title>
        <authorList>
            <person name="Zhang S."/>
            <person name="Li K."/>
            <person name="Peng J."/>
            <person name="Zhao Q."/>
            <person name="Wang H."/>
            <person name="Guo Y."/>
        </authorList>
    </citation>
    <scope>NUCLEOTIDE SEQUENCE [LARGE SCALE GENOMIC DNA]</scope>
    <source>
        <strain evidence="2 3">R39</strain>
    </source>
</reference>
<dbReference type="RefSeq" id="WP_306948747.1">
    <property type="nucleotide sequence ID" value="NZ_CP132976.1"/>
</dbReference>
<name>A0ABY9MA69_9BURK</name>
<keyword evidence="3" id="KW-1185">Reference proteome</keyword>
<evidence type="ECO:0000313" key="3">
    <source>
        <dbReference type="Proteomes" id="UP001234798"/>
    </source>
</evidence>
<dbReference type="Proteomes" id="UP001234798">
    <property type="component" value="Chromosome"/>
</dbReference>
<accession>A0ABY9MA69</accession>
<dbReference type="EMBL" id="CP132976">
    <property type="protein sequence ID" value="WMD23098.1"/>
    <property type="molecule type" value="Genomic_DNA"/>
</dbReference>